<dbReference type="InterPro" id="IPR000742">
    <property type="entry name" value="EGF"/>
</dbReference>
<dbReference type="CTD" id="2069"/>
<evidence type="ECO:0000256" key="12">
    <source>
        <dbReference type="ARBA" id="ARBA00023030"/>
    </source>
</evidence>
<dbReference type="PROSITE" id="PS00022">
    <property type="entry name" value="EGF_1"/>
    <property type="match status" value="1"/>
</dbReference>
<evidence type="ECO:0000256" key="16">
    <source>
        <dbReference type="ARBA" id="ARBA00023246"/>
    </source>
</evidence>
<keyword evidence="12" id="KW-0339">Growth factor</keyword>
<feature type="signal peptide" evidence="22">
    <location>
        <begin position="1"/>
        <end position="16"/>
    </location>
</feature>
<accession>A0A3Q0G5Z8</accession>
<dbReference type="STRING" id="38654.A0A3Q0G5Z8"/>
<comment type="subcellular location">
    <subcellularLocation>
        <location evidence="2">Cell membrane</location>
        <topology evidence="2">Single-pass type I membrane protein</topology>
    </subcellularLocation>
    <subcellularLocation>
        <location evidence="1">Secreted</location>
        <location evidence="1">Extracellular space</location>
    </subcellularLocation>
</comment>
<keyword evidence="5" id="KW-0964">Secreted</keyword>
<evidence type="ECO:0000259" key="23">
    <source>
        <dbReference type="PROSITE" id="PS50026"/>
    </source>
</evidence>
<keyword evidence="15" id="KW-0325">Glycoprotein</keyword>
<name>A0A3Q0G5Z8_ALLSI</name>
<proteinExistence type="predicted"/>
<comment type="function">
    <text evidence="17">Ligand of the EGF receptor/EGFR and ERBB4. Stimulates EGFR and ERBB4 tyrosine phosphorylation. Contributes to inflammation, wound healing, tissue repair, and oocyte maturation by regulating angiogenesis and vascular remodeling and by stimulating cell proliferation.</text>
</comment>
<feature type="chain" id="PRO_5018037195" description="Proepiregulin" evidence="22">
    <location>
        <begin position="17"/>
        <end position="173"/>
    </location>
</feature>
<dbReference type="FunFam" id="2.10.25.10:FF:000320">
    <property type="entry name" value="Proepiregulin"/>
    <property type="match status" value="1"/>
</dbReference>
<evidence type="ECO:0000256" key="20">
    <source>
        <dbReference type="PROSITE-ProRule" id="PRU00076"/>
    </source>
</evidence>
<dbReference type="RefSeq" id="XP_025053855.1">
    <property type="nucleotide sequence ID" value="XM_025198070.1"/>
</dbReference>
<evidence type="ECO:0000256" key="1">
    <source>
        <dbReference type="ARBA" id="ARBA00004239"/>
    </source>
</evidence>
<dbReference type="GO" id="GO:0008284">
    <property type="term" value="P:positive regulation of cell population proliferation"/>
    <property type="evidence" value="ECO:0007669"/>
    <property type="project" value="TreeGrafter"/>
</dbReference>
<dbReference type="GO" id="GO:0051781">
    <property type="term" value="P:positive regulation of cell division"/>
    <property type="evidence" value="ECO:0007669"/>
    <property type="project" value="UniProtKB-KW"/>
</dbReference>
<protein>
    <recommendedName>
        <fullName evidence="19">Proepiregulin</fullName>
    </recommendedName>
</protein>
<evidence type="ECO:0000256" key="6">
    <source>
        <dbReference type="ARBA" id="ARBA00022536"/>
    </source>
</evidence>
<dbReference type="PROSITE" id="PS01186">
    <property type="entry name" value="EGF_2"/>
    <property type="match status" value="1"/>
</dbReference>
<evidence type="ECO:0000256" key="22">
    <source>
        <dbReference type="SAM" id="SignalP"/>
    </source>
</evidence>
<dbReference type="GO" id="GO:0045840">
    <property type="term" value="P:positive regulation of mitotic nuclear division"/>
    <property type="evidence" value="ECO:0007669"/>
    <property type="project" value="TreeGrafter"/>
</dbReference>
<evidence type="ECO:0000256" key="15">
    <source>
        <dbReference type="ARBA" id="ARBA00023180"/>
    </source>
</evidence>
<dbReference type="GO" id="GO:0030154">
    <property type="term" value="P:cell differentiation"/>
    <property type="evidence" value="ECO:0007669"/>
    <property type="project" value="UniProtKB-KW"/>
</dbReference>
<dbReference type="KEGG" id="asn:102379901"/>
<dbReference type="AlphaFoldDB" id="A0A3Q0G5Z8"/>
<dbReference type="GO" id="GO:0051240">
    <property type="term" value="P:positive regulation of multicellular organismal process"/>
    <property type="evidence" value="ECO:0007669"/>
    <property type="project" value="UniProtKB-ARBA"/>
</dbReference>
<keyword evidence="7" id="KW-0037">Angiogenesis</keyword>
<evidence type="ECO:0000256" key="10">
    <source>
        <dbReference type="ARBA" id="ARBA00022782"/>
    </source>
</evidence>
<keyword evidence="14 20" id="KW-1015">Disulfide bond</keyword>
<evidence type="ECO:0000256" key="9">
    <source>
        <dbReference type="ARBA" id="ARBA00022729"/>
    </source>
</evidence>
<keyword evidence="13 21" id="KW-0472">Membrane</keyword>
<evidence type="ECO:0000256" key="21">
    <source>
        <dbReference type="SAM" id="Phobius"/>
    </source>
</evidence>
<sequence>MKLLAWLLHWAVVTTGNCCCKPAPEEGYLLQVVIGTTVIPSCGPNDVDNCTTALIQTEHSPRVAQVAITQCKPEMKDFCFHGQCMYLVDLDEHYCRCDVGYSGVRCVHSELVTQPLSKEYVALTVTVILFLLIAISVASYYFYRWYQNKQRQINLAFSIEADAQEKKSKLLHV</sequence>
<evidence type="ECO:0000256" key="4">
    <source>
        <dbReference type="ARBA" id="ARBA00022475"/>
    </source>
</evidence>
<feature type="disulfide bond" evidence="20">
    <location>
        <begin position="97"/>
        <end position="106"/>
    </location>
</feature>
<evidence type="ECO:0000256" key="14">
    <source>
        <dbReference type="ARBA" id="ARBA00023157"/>
    </source>
</evidence>
<keyword evidence="11 21" id="KW-1133">Transmembrane helix</keyword>
<dbReference type="SUPFAM" id="SSF57196">
    <property type="entry name" value="EGF/Laminin"/>
    <property type="match status" value="1"/>
</dbReference>
<dbReference type="GeneID" id="102379901"/>
<feature type="domain" description="EGF-like" evidence="23">
    <location>
        <begin position="67"/>
        <end position="107"/>
    </location>
</feature>
<evidence type="ECO:0000313" key="25">
    <source>
        <dbReference type="RefSeq" id="XP_025053855.1"/>
    </source>
</evidence>
<dbReference type="InParanoid" id="A0A3Q0G5Z8"/>
<dbReference type="GO" id="GO:0008083">
    <property type="term" value="F:growth factor activity"/>
    <property type="evidence" value="ECO:0007669"/>
    <property type="project" value="UniProtKB-KW"/>
</dbReference>
<dbReference type="GO" id="GO:0001525">
    <property type="term" value="P:angiogenesis"/>
    <property type="evidence" value="ECO:0007669"/>
    <property type="project" value="UniProtKB-KW"/>
</dbReference>
<dbReference type="PRINTS" id="PR00009">
    <property type="entry name" value="EGFTGF"/>
</dbReference>
<dbReference type="PANTHER" id="PTHR10740:SF11">
    <property type="entry name" value="PROEPIREGULIN"/>
    <property type="match status" value="1"/>
</dbReference>
<keyword evidence="3" id="KW-0217">Developmental protein</keyword>
<dbReference type="GO" id="GO:0005886">
    <property type="term" value="C:plasma membrane"/>
    <property type="evidence" value="ECO:0007669"/>
    <property type="project" value="UniProtKB-SubCell"/>
</dbReference>
<feature type="transmembrane region" description="Helical" evidence="21">
    <location>
        <begin position="120"/>
        <end position="143"/>
    </location>
</feature>
<evidence type="ECO:0000313" key="24">
    <source>
        <dbReference type="Proteomes" id="UP000189705"/>
    </source>
</evidence>
<reference evidence="25" key="1">
    <citation type="submission" date="2025-08" db="UniProtKB">
        <authorList>
            <consortium name="RefSeq"/>
        </authorList>
    </citation>
    <scope>IDENTIFICATION</scope>
</reference>
<organism evidence="24 25">
    <name type="scientific">Alligator sinensis</name>
    <name type="common">Chinese alligator</name>
    <dbReference type="NCBI Taxonomy" id="38654"/>
    <lineage>
        <taxon>Eukaryota</taxon>
        <taxon>Metazoa</taxon>
        <taxon>Chordata</taxon>
        <taxon>Craniata</taxon>
        <taxon>Vertebrata</taxon>
        <taxon>Euteleostomi</taxon>
        <taxon>Archelosauria</taxon>
        <taxon>Archosauria</taxon>
        <taxon>Crocodylia</taxon>
        <taxon>Alligatoridae</taxon>
        <taxon>Alligatorinae</taxon>
        <taxon>Alligator</taxon>
    </lineage>
</organism>
<dbReference type="GO" id="GO:0005154">
    <property type="term" value="F:epidermal growth factor receptor binding"/>
    <property type="evidence" value="ECO:0007669"/>
    <property type="project" value="TreeGrafter"/>
</dbReference>
<evidence type="ECO:0000256" key="2">
    <source>
        <dbReference type="ARBA" id="ARBA00004251"/>
    </source>
</evidence>
<evidence type="ECO:0000256" key="5">
    <source>
        <dbReference type="ARBA" id="ARBA00022525"/>
    </source>
</evidence>
<keyword evidence="8 21" id="KW-0812">Transmembrane</keyword>
<dbReference type="PANTHER" id="PTHR10740">
    <property type="entry name" value="TRANSFORMING GROWTH FACTOR ALPHA"/>
    <property type="match status" value="1"/>
</dbReference>
<evidence type="ECO:0000256" key="13">
    <source>
        <dbReference type="ARBA" id="ARBA00023136"/>
    </source>
</evidence>
<dbReference type="GO" id="GO:0005615">
    <property type="term" value="C:extracellular space"/>
    <property type="evidence" value="ECO:0007669"/>
    <property type="project" value="TreeGrafter"/>
</dbReference>
<keyword evidence="9 22" id="KW-0732">Signal</keyword>
<evidence type="ECO:0000256" key="8">
    <source>
        <dbReference type="ARBA" id="ARBA00022692"/>
    </source>
</evidence>
<keyword evidence="6 20" id="KW-0245">EGF-like domain</keyword>
<gene>
    <name evidence="25" type="primary">EREG</name>
</gene>
<evidence type="ECO:0000256" key="11">
    <source>
        <dbReference type="ARBA" id="ARBA00022989"/>
    </source>
</evidence>
<dbReference type="GO" id="GO:0007173">
    <property type="term" value="P:epidermal growth factor receptor signaling pathway"/>
    <property type="evidence" value="ECO:0007669"/>
    <property type="project" value="TreeGrafter"/>
</dbReference>
<evidence type="ECO:0000256" key="19">
    <source>
        <dbReference type="ARBA" id="ARBA00069823"/>
    </source>
</evidence>
<dbReference type="PROSITE" id="PS50026">
    <property type="entry name" value="EGF_3"/>
    <property type="match status" value="1"/>
</dbReference>
<comment type="subunit">
    <text evidence="18">Interacts with EGFR and ERBB4.</text>
</comment>
<keyword evidence="16" id="KW-0497">Mitogen</keyword>
<dbReference type="GO" id="GO:0048513">
    <property type="term" value="P:animal organ development"/>
    <property type="evidence" value="ECO:0007669"/>
    <property type="project" value="UniProtKB-ARBA"/>
</dbReference>
<evidence type="ECO:0000256" key="7">
    <source>
        <dbReference type="ARBA" id="ARBA00022657"/>
    </source>
</evidence>
<evidence type="ECO:0000256" key="17">
    <source>
        <dbReference type="ARBA" id="ARBA00053614"/>
    </source>
</evidence>
<keyword evidence="4" id="KW-1003">Cell membrane</keyword>
<comment type="caution">
    <text evidence="20">Lacks conserved residue(s) required for the propagation of feature annotation.</text>
</comment>
<evidence type="ECO:0000256" key="18">
    <source>
        <dbReference type="ARBA" id="ARBA00063711"/>
    </source>
</evidence>
<keyword evidence="10" id="KW-0221">Differentiation</keyword>
<dbReference type="GO" id="GO:0045740">
    <property type="term" value="P:positive regulation of DNA replication"/>
    <property type="evidence" value="ECO:0007669"/>
    <property type="project" value="UniProtKB-ARBA"/>
</dbReference>
<dbReference type="Proteomes" id="UP000189705">
    <property type="component" value="Unplaced"/>
</dbReference>
<evidence type="ECO:0000256" key="3">
    <source>
        <dbReference type="ARBA" id="ARBA00022473"/>
    </source>
</evidence>
<dbReference type="Gene3D" id="2.10.25.10">
    <property type="entry name" value="Laminin"/>
    <property type="match status" value="1"/>
</dbReference>
<keyword evidence="24" id="KW-1185">Reference proteome</keyword>